<dbReference type="Proteomes" id="UP000593910">
    <property type="component" value="Chromosome"/>
</dbReference>
<organism evidence="1 2">
    <name type="scientific">Sulfurimonas marina</name>
    <dbReference type="NCBI Taxonomy" id="2590551"/>
    <lineage>
        <taxon>Bacteria</taxon>
        <taxon>Pseudomonadati</taxon>
        <taxon>Campylobacterota</taxon>
        <taxon>Epsilonproteobacteria</taxon>
        <taxon>Campylobacterales</taxon>
        <taxon>Sulfurimonadaceae</taxon>
        <taxon>Sulfurimonas</taxon>
    </lineage>
</organism>
<dbReference type="KEGG" id="smax:FJR03_03805"/>
<accession>A0A7M1AU18</accession>
<evidence type="ECO:0000313" key="1">
    <source>
        <dbReference type="EMBL" id="QOP40909.1"/>
    </source>
</evidence>
<gene>
    <name evidence="1" type="ORF">FJR03_03805</name>
</gene>
<evidence type="ECO:0000313" key="2">
    <source>
        <dbReference type="Proteomes" id="UP000593910"/>
    </source>
</evidence>
<keyword evidence="2" id="KW-1185">Reference proteome</keyword>
<protein>
    <submittedName>
        <fullName evidence="1">Uncharacterized protein</fullName>
    </submittedName>
</protein>
<dbReference type="RefSeq" id="WP_193114331.1">
    <property type="nucleotide sequence ID" value="NZ_CP041165.1"/>
</dbReference>
<dbReference type="AlphaFoldDB" id="A0A7M1AU18"/>
<name>A0A7M1AU18_9BACT</name>
<sequence>MNFAFKFKYRFFNAFRELFVHHHGSLEFRAKVFALLIAANEQAPDESFVIVKDLGMDIYEQDEARANLLMLTTREIVQKVQNNNGLDIDKLVYHIQKELHIVPRYAKKIDIKALKPLVILTKDEDTLSYQERILEFLSNLKQQYKEEH</sequence>
<proteinExistence type="predicted"/>
<dbReference type="EMBL" id="CP041165">
    <property type="protein sequence ID" value="QOP40909.1"/>
    <property type="molecule type" value="Genomic_DNA"/>
</dbReference>
<reference evidence="1 2" key="1">
    <citation type="submission" date="2019-06" db="EMBL/GenBank/DDBJ databases">
        <title>Sulfurimonas gotlandica sp. nov., a chemoautotrophic and psychrotolerant epsilonproteobacterium isolated from a pelagic redoxcline, and an emended description of the genus Sulfurimonas.</title>
        <authorList>
            <person name="Wang S."/>
            <person name="Jiang L."/>
            <person name="Shao Z."/>
        </authorList>
    </citation>
    <scope>NUCLEOTIDE SEQUENCE [LARGE SCALE GENOMIC DNA]</scope>
    <source>
        <strain evidence="1 2">B2</strain>
    </source>
</reference>